<sequence length="475" mass="53680">MAIPDNIKDEIQAIDETTPTSNNPDWLFVDENGVKRISTTLLGDEILKELPLILTNDLTNGAYYNGQNWQELSSKDSLKLLLGSVITRKLVQVNKYSSRKKNEVSDYITSMSYQNTFSPFLEPTPQLVSFKNGTYDIHTNELRPNKPDDYILGGLPYELDTSGRDTPYINAMLDYMVGAEQSKFLTEYIGYMFYKSYAPFNIFVIIQGIAGNGKSTLIDTLIKPLLSVANISNLSLEQLTSNDEGAKFYPAQLLGMYANIAMDLKTMYISSPDIIKSLTGNDGVTAQKKHGQPFNFVNYATMLYGANELPIMKHDIGIFSRAVILPTIAPLVRDNPAEKAKRERLFPANEIKKELPAFAYKAMTLFNIARLEGKLSKTTNMINATNEWYYSDPLSRYLKECTANCEHGSGISTTYIWQHYQDWLIEEGLNVSSFKKNTFIKELEQRGHPRIKSRKGSSDDGKSTYRFDGLELMNN</sequence>
<dbReference type="Pfam" id="PF08706">
    <property type="entry name" value="D5_N"/>
    <property type="match status" value="1"/>
</dbReference>
<dbReference type="RefSeq" id="WP_230097202.1">
    <property type="nucleotide sequence ID" value="NZ_CAKKNS010000007.1"/>
</dbReference>
<gene>
    <name evidence="6" type="ORF">WFA24289_01499</name>
</gene>
<evidence type="ECO:0000313" key="6">
    <source>
        <dbReference type="EMBL" id="CAH0417170.1"/>
    </source>
</evidence>
<feature type="compositionally biased region" description="Basic and acidic residues" evidence="4">
    <location>
        <begin position="456"/>
        <end position="469"/>
    </location>
</feature>
<keyword evidence="3" id="KW-0067">ATP-binding</keyword>
<feature type="domain" description="SF3 helicase" evidence="5">
    <location>
        <begin position="180"/>
        <end position="344"/>
    </location>
</feature>
<dbReference type="EMBL" id="CAKKNS010000007">
    <property type="protein sequence ID" value="CAH0417170.1"/>
    <property type="molecule type" value="Genomic_DNA"/>
</dbReference>
<dbReference type="NCBIfam" id="TIGR01613">
    <property type="entry name" value="primase_Cterm"/>
    <property type="match status" value="1"/>
</dbReference>
<dbReference type="InterPro" id="IPR027417">
    <property type="entry name" value="P-loop_NTPase"/>
</dbReference>
<accession>A0ABN8BM02</accession>
<evidence type="ECO:0000256" key="3">
    <source>
        <dbReference type="ARBA" id="ARBA00022840"/>
    </source>
</evidence>
<reference evidence="6 7" key="1">
    <citation type="submission" date="2021-11" db="EMBL/GenBank/DDBJ databases">
        <authorList>
            <person name="Depoorter E."/>
        </authorList>
    </citation>
    <scope>NUCLEOTIDE SEQUENCE [LARGE SCALE GENOMIC DNA]</scope>
    <source>
        <strain evidence="6 7">LMG 24289</strain>
    </source>
</reference>
<dbReference type="InterPro" id="IPR014818">
    <property type="entry name" value="Phage/plasmid_primase_P4_C"/>
</dbReference>
<keyword evidence="2" id="KW-0378">Hydrolase</keyword>
<dbReference type="Pfam" id="PF19263">
    <property type="entry name" value="DUF5906"/>
    <property type="match status" value="1"/>
</dbReference>
<dbReference type="InterPro" id="IPR045455">
    <property type="entry name" value="NrS-1_pol-like_helicase"/>
</dbReference>
<evidence type="ECO:0000256" key="4">
    <source>
        <dbReference type="SAM" id="MobiDB-lite"/>
    </source>
</evidence>
<keyword evidence="7" id="KW-1185">Reference proteome</keyword>
<dbReference type="PANTHER" id="PTHR35372">
    <property type="entry name" value="ATP BINDING PROTEIN-RELATED"/>
    <property type="match status" value="1"/>
</dbReference>
<dbReference type="PANTHER" id="PTHR35372:SF2">
    <property type="entry name" value="SF3 HELICASE DOMAIN-CONTAINING PROTEIN"/>
    <property type="match status" value="1"/>
</dbReference>
<evidence type="ECO:0000256" key="1">
    <source>
        <dbReference type="ARBA" id="ARBA00022741"/>
    </source>
</evidence>
<evidence type="ECO:0000313" key="7">
    <source>
        <dbReference type="Proteomes" id="UP000789707"/>
    </source>
</evidence>
<dbReference type="InterPro" id="IPR014015">
    <property type="entry name" value="Helicase_SF3_DNA-vir"/>
</dbReference>
<protein>
    <recommendedName>
        <fullName evidence="5">SF3 helicase domain-containing protein</fullName>
    </recommendedName>
</protein>
<dbReference type="Proteomes" id="UP000789707">
    <property type="component" value="Unassembled WGS sequence"/>
</dbReference>
<dbReference type="InterPro" id="IPR006500">
    <property type="entry name" value="Helicase_put_C_phage/plasmid"/>
</dbReference>
<organism evidence="6 7">
    <name type="scientific">Periweissella fabaria</name>
    <dbReference type="NCBI Taxonomy" id="546157"/>
    <lineage>
        <taxon>Bacteria</taxon>
        <taxon>Bacillati</taxon>
        <taxon>Bacillota</taxon>
        <taxon>Bacilli</taxon>
        <taxon>Lactobacillales</taxon>
        <taxon>Lactobacillaceae</taxon>
        <taxon>Periweissella</taxon>
    </lineage>
</organism>
<name>A0ABN8BM02_9LACO</name>
<dbReference type="PROSITE" id="PS51206">
    <property type="entry name" value="SF3_HELICASE_1"/>
    <property type="match status" value="1"/>
</dbReference>
<comment type="caution">
    <text evidence="6">The sequence shown here is derived from an EMBL/GenBank/DDBJ whole genome shotgun (WGS) entry which is preliminary data.</text>
</comment>
<evidence type="ECO:0000259" key="5">
    <source>
        <dbReference type="PROSITE" id="PS51206"/>
    </source>
</evidence>
<dbReference type="Gene3D" id="3.40.50.300">
    <property type="entry name" value="P-loop containing nucleotide triphosphate hydrolases"/>
    <property type="match status" value="1"/>
</dbReference>
<proteinExistence type="predicted"/>
<evidence type="ECO:0000256" key="2">
    <source>
        <dbReference type="ARBA" id="ARBA00022801"/>
    </source>
</evidence>
<feature type="region of interest" description="Disordered" evidence="4">
    <location>
        <begin position="446"/>
        <end position="475"/>
    </location>
</feature>
<dbReference type="InterPro" id="IPR051620">
    <property type="entry name" value="ORF904-like_C"/>
</dbReference>
<dbReference type="SUPFAM" id="SSF52540">
    <property type="entry name" value="P-loop containing nucleoside triphosphate hydrolases"/>
    <property type="match status" value="1"/>
</dbReference>
<keyword evidence="1" id="KW-0547">Nucleotide-binding</keyword>